<dbReference type="EMBL" id="QPJT01000043">
    <property type="protein sequence ID" value="RCX08299.1"/>
    <property type="molecule type" value="Genomic_DNA"/>
</dbReference>
<comment type="caution">
    <text evidence="1">The sequence shown here is derived from an EMBL/GenBank/DDBJ whole genome shotgun (WGS) entry which is preliminary data.</text>
</comment>
<reference evidence="1 2" key="1">
    <citation type="submission" date="2018-07" db="EMBL/GenBank/DDBJ databases">
        <title>Genomic Encyclopedia of Type Strains, Phase IV (KMG-IV): sequencing the most valuable type-strain genomes for metagenomic binning, comparative biology and taxonomic classification.</title>
        <authorList>
            <person name="Goeker M."/>
        </authorList>
    </citation>
    <scope>NUCLEOTIDE SEQUENCE [LARGE SCALE GENOMIC DNA]</scope>
    <source>
        <strain evidence="1 2">DSM 27016</strain>
    </source>
</reference>
<evidence type="ECO:0000313" key="2">
    <source>
        <dbReference type="Proteomes" id="UP000253034"/>
    </source>
</evidence>
<gene>
    <name evidence="1" type="ORF">DFR58_14311</name>
</gene>
<keyword evidence="2" id="KW-1185">Reference proteome</keyword>
<dbReference type="AlphaFoldDB" id="A0A369AG34"/>
<sequence>MKNVKILNASALNLNVQKASKAMPCDVTVYARWTYRF</sequence>
<proteinExistence type="predicted"/>
<name>A0A369AG34_9FIRM</name>
<accession>A0A369AG34</accession>
<dbReference type="Proteomes" id="UP000253034">
    <property type="component" value="Unassembled WGS sequence"/>
</dbReference>
<protein>
    <submittedName>
        <fullName evidence="1">Uncharacterized protein</fullName>
    </submittedName>
</protein>
<organism evidence="1 2">
    <name type="scientific">Anaerobacterium chartisolvens</name>
    <dbReference type="NCBI Taxonomy" id="1297424"/>
    <lineage>
        <taxon>Bacteria</taxon>
        <taxon>Bacillati</taxon>
        <taxon>Bacillota</taxon>
        <taxon>Clostridia</taxon>
        <taxon>Eubacteriales</taxon>
        <taxon>Oscillospiraceae</taxon>
        <taxon>Anaerobacterium</taxon>
    </lineage>
</organism>
<evidence type="ECO:0000313" key="1">
    <source>
        <dbReference type="EMBL" id="RCX08299.1"/>
    </source>
</evidence>